<comment type="caution">
    <text evidence="1">The sequence shown here is derived from an EMBL/GenBank/DDBJ whole genome shotgun (WGS) entry which is preliminary data.</text>
</comment>
<sequence>MLTLTGKLGKATSDAIVEHDLIPLSEIVICTSSDITDSSWDELKAEYIDVRTFNFDMPDPKVLEGERGLIAEAKGEDVSIKVVGTEKYVDHYVKREDERSYIQSWSSNNHALEKGECLIEDSTLDELLDARSVKPTAVEETLEEILKH</sequence>
<proteinExistence type="predicted"/>
<name>A0AAD9T0X2_9HELO</name>
<gene>
    <name evidence="1" type="ORF">QTJ16_003187</name>
</gene>
<dbReference type="Proteomes" id="UP001285354">
    <property type="component" value="Unassembled WGS sequence"/>
</dbReference>
<keyword evidence="2" id="KW-1185">Reference proteome</keyword>
<accession>A0AAD9T0X2</accession>
<protein>
    <submittedName>
        <fullName evidence="1">Uncharacterized protein</fullName>
    </submittedName>
</protein>
<evidence type="ECO:0000313" key="1">
    <source>
        <dbReference type="EMBL" id="KAK2627221.1"/>
    </source>
</evidence>
<dbReference type="EMBL" id="JAUBYV010000004">
    <property type="protein sequence ID" value="KAK2627221.1"/>
    <property type="molecule type" value="Genomic_DNA"/>
</dbReference>
<organism evidence="1 2">
    <name type="scientific">Diplocarpon rosae</name>
    <dbReference type="NCBI Taxonomy" id="946125"/>
    <lineage>
        <taxon>Eukaryota</taxon>
        <taxon>Fungi</taxon>
        <taxon>Dikarya</taxon>
        <taxon>Ascomycota</taxon>
        <taxon>Pezizomycotina</taxon>
        <taxon>Leotiomycetes</taxon>
        <taxon>Helotiales</taxon>
        <taxon>Drepanopezizaceae</taxon>
        <taxon>Diplocarpon</taxon>
    </lineage>
</organism>
<reference evidence="1" key="1">
    <citation type="submission" date="2023-06" db="EMBL/GenBank/DDBJ databases">
        <title>Draft genome of Marssonina rosae.</title>
        <authorList>
            <person name="Cheng Q."/>
        </authorList>
    </citation>
    <scope>NUCLEOTIDE SEQUENCE</scope>
    <source>
        <strain evidence="1">R4</strain>
    </source>
</reference>
<dbReference type="InterPro" id="IPR052718">
    <property type="entry name" value="NmrA-type_oxidoreductase"/>
</dbReference>
<dbReference type="PANTHER" id="PTHR47129:SF1">
    <property type="entry name" value="NMRA-LIKE DOMAIN-CONTAINING PROTEIN"/>
    <property type="match status" value="1"/>
</dbReference>
<dbReference type="AlphaFoldDB" id="A0AAD9T0X2"/>
<dbReference type="PANTHER" id="PTHR47129">
    <property type="entry name" value="QUINONE OXIDOREDUCTASE 2"/>
    <property type="match status" value="1"/>
</dbReference>
<evidence type="ECO:0000313" key="2">
    <source>
        <dbReference type="Proteomes" id="UP001285354"/>
    </source>
</evidence>